<dbReference type="RefSeq" id="WP_152715090.1">
    <property type="nucleotide sequence ID" value="NZ_VOSJ01000344.1"/>
</dbReference>
<dbReference type="Proteomes" id="UP000403266">
    <property type="component" value="Unassembled WGS sequence"/>
</dbReference>
<sequence>MTAITMLPLSSRETARRRLLDALRREGPMARVEIGQHLGMSPASVSDLTASLLDEGVLVAEEAADPASGLIRGRPKTRLYFAESLGSVIGVWTGFNRIELRLVDSAGRNRASRHIERPLRNLGAEELMDVLAGTITAFAEETGAHTVKAVGLACQGYVDTRDGIVAWSPVLGTRDLPLAAGLGERLGRPVLIENDASAMAFAITQRNADLRSGRTACLMVGDGVGLGFLIQGELYRGARFGGSEFGHVRLRRSGPQCRCGGRGCIEAYLADYALHRDAQLIDHRPAPSLLLPSEDAMGAIVEQARAGDPALLNLFQAAGEVLGDAVGILIQTLEPDHIVICGPGTRAMDLLRPSFEAALESQTIPELRALAAIHVVESSMDLLTEGVVMQALRELDLDLARLKAA</sequence>
<dbReference type="PANTHER" id="PTHR18964:SF173">
    <property type="entry name" value="GLUCOKINASE"/>
    <property type="match status" value="1"/>
</dbReference>
<dbReference type="InterPro" id="IPR036390">
    <property type="entry name" value="WH_DNA-bd_sf"/>
</dbReference>
<gene>
    <name evidence="1" type="ORF">FS320_26775</name>
</gene>
<accession>A0A5N7MP81</accession>
<reference evidence="1 2" key="1">
    <citation type="journal article" date="2019" name="Syst. Appl. Microbiol.">
        <title>Microvirga tunisiensis sp. nov., a root nodule symbiotic bacterium isolated from Lupinus micranthus and L. luteus grown in Northern Tunisia.</title>
        <authorList>
            <person name="Msaddak A."/>
            <person name="Rejili M."/>
            <person name="Duran D."/>
            <person name="Mars M."/>
            <person name="Palacios J.M."/>
            <person name="Ruiz-Argueso T."/>
            <person name="Rey L."/>
            <person name="Imperial J."/>
        </authorList>
    </citation>
    <scope>NUCLEOTIDE SEQUENCE [LARGE SCALE GENOMIC DNA]</scope>
    <source>
        <strain evidence="1 2">Lmie10</strain>
    </source>
</reference>
<dbReference type="PANTHER" id="PTHR18964">
    <property type="entry name" value="ROK (REPRESSOR, ORF, KINASE) FAMILY"/>
    <property type="match status" value="1"/>
</dbReference>
<dbReference type="EMBL" id="VOSK01000161">
    <property type="protein sequence ID" value="MPR28648.1"/>
    <property type="molecule type" value="Genomic_DNA"/>
</dbReference>
<dbReference type="Gene3D" id="3.30.420.40">
    <property type="match status" value="2"/>
</dbReference>
<organism evidence="1 2">
    <name type="scientific">Microvirga tunisiensis</name>
    <dbReference type="NCBI Taxonomy" id="2108360"/>
    <lineage>
        <taxon>Bacteria</taxon>
        <taxon>Pseudomonadati</taxon>
        <taxon>Pseudomonadota</taxon>
        <taxon>Alphaproteobacteria</taxon>
        <taxon>Hyphomicrobiales</taxon>
        <taxon>Methylobacteriaceae</taxon>
        <taxon>Microvirga</taxon>
    </lineage>
</organism>
<dbReference type="SUPFAM" id="SSF53067">
    <property type="entry name" value="Actin-like ATPase domain"/>
    <property type="match status" value="1"/>
</dbReference>
<keyword evidence="2" id="KW-1185">Reference proteome</keyword>
<dbReference type="SUPFAM" id="SSF46785">
    <property type="entry name" value="Winged helix' DNA-binding domain"/>
    <property type="match status" value="1"/>
</dbReference>
<dbReference type="OrthoDB" id="9810372at2"/>
<proteinExistence type="predicted"/>
<dbReference type="InterPro" id="IPR036388">
    <property type="entry name" value="WH-like_DNA-bd_sf"/>
</dbReference>
<name>A0A5N7MP81_9HYPH</name>
<dbReference type="AlphaFoldDB" id="A0A5N7MP81"/>
<dbReference type="InterPro" id="IPR000600">
    <property type="entry name" value="ROK"/>
</dbReference>
<dbReference type="InterPro" id="IPR043129">
    <property type="entry name" value="ATPase_NBD"/>
</dbReference>
<evidence type="ECO:0000313" key="1">
    <source>
        <dbReference type="EMBL" id="MPR28648.1"/>
    </source>
</evidence>
<protein>
    <submittedName>
        <fullName evidence="1">ROK family protein</fullName>
    </submittedName>
</protein>
<comment type="caution">
    <text evidence="1">The sequence shown here is derived from an EMBL/GenBank/DDBJ whole genome shotgun (WGS) entry which is preliminary data.</text>
</comment>
<dbReference type="Gene3D" id="1.10.10.10">
    <property type="entry name" value="Winged helix-like DNA-binding domain superfamily/Winged helix DNA-binding domain"/>
    <property type="match status" value="1"/>
</dbReference>
<dbReference type="Pfam" id="PF00480">
    <property type="entry name" value="ROK"/>
    <property type="match status" value="1"/>
</dbReference>
<evidence type="ECO:0000313" key="2">
    <source>
        <dbReference type="Proteomes" id="UP000403266"/>
    </source>
</evidence>